<dbReference type="EMBL" id="AVQD01000008">
    <property type="protein sequence ID" value="KOA40854.1"/>
    <property type="molecule type" value="Genomic_DNA"/>
</dbReference>
<dbReference type="AlphaFoldDB" id="A0A0L7B094"/>
<gene>
    <name evidence="1" type="ORF">BBM1128_04225</name>
</gene>
<evidence type="ECO:0008006" key="3">
    <source>
        <dbReference type="Google" id="ProtNLM"/>
    </source>
</evidence>
<name>A0A0L7B094_BIFBR</name>
<protein>
    <recommendedName>
        <fullName evidence="3">DUF4125 domain-containing protein</fullName>
    </recommendedName>
</protein>
<proteinExistence type="predicted"/>
<evidence type="ECO:0000313" key="2">
    <source>
        <dbReference type="Proteomes" id="UP000037193"/>
    </source>
</evidence>
<dbReference type="RefSeq" id="WP_014484227.1">
    <property type="nucleotide sequence ID" value="NZ_AVQD01000008.1"/>
</dbReference>
<comment type="caution">
    <text evidence="1">The sequence shown here is derived from an EMBL/GenBank/DDBJ whole genome shotgun (WGS) entry which is preliminary data.</text>
</comment>
<organism evidence="1 2">
    <name type="scientific">Bifidobacterium breve MCC 1128</name>
    <dbReference type="NCBI Taxonomy" id="1365965"/>
    <lineage>
        <taxon>Bacteria</taxon>
        <taxon>Bacillati</taxon>
        <taxon>Actinomycetota</taxon>
        <taxon>Actinomycetes</taxon>
        <taxon>Bifidobacteriales</taxon>
        <taxon>Bifidobacteriaceae</taxon>
        <taxon>Bifidobacterium</taxon>
    </lineage>
</organism>
<dbReference type="Proteomes" id="UP000037193">
    <property type="component" value="Unassembled WGS sequence"/>
</dbReference>
<sequence>MTDNLTTDELRETIVHHEWNQFQHTNNEGGRAACQGNWPVFHQMRLAQFLTWERPLLSSYAADLDEADHVGRNLVTEKYGRMMASTAPDDFAKNIEPYIPRLTESRVSRQEQVIAQQVAWAADFRSRYPKLGEAMRVLTTAEDAPTTTSFETYLRGELGTYSDMTFDLYEAMIRERADTTPQHNITEETLLNTVQLGGFSTLDEAEAAQR</sequence>
<dbReference type="PATRIC" id="fig|1365965.3.peg.857"/>
<evidence type="ECO:0000313" key="1">
    <source>
        <dbReference type="EMBL" id="KOA40854.1"/>
    </source>
</evidence>
<dbReference type="InterPro" id="IPR025191">
    <property type="entry name" value="DUF4125"/>
</dbReference>
<reference evidence="1 2" key="1">
    <citation type="journal article" date="2015" name="Int J Genomics">
        <title>Comparative Genomics Revealed Genetic Diversity and Species/Strain-Level Differences in Carbohydrate Metabolism of Three Probiotic Bifidobacterial Species.</title>
        <authorList>
            <person name="Odamaki T."/>
            <person name="Horigome A."/>
            <person name="Sugahara H."/>
            <person name="Hashikura N."/>
            <person name="Minami J."/>
            <person name="Xiao J.Z."/>
            <person name="Abe F."/>
        </authorList>
    </citation>
    <scope>NUCLEOTIDE SEQUENCE [LARGE SCALE GENOMIC DNA]</scope>
    <source>
        <strain evidence="1 2">MCC 1128</strain>
    </source>
</reference>
<accession>A0A0L7B094</accession>
<dbReference type="Pfam" id="PF13526">
    <property type="entry name" value="DUF4125"/>
    <property type="match status" value="1"/>
</dbReference>